<dbReference type="InterPro" id="IPR054059">
    <property type="entry name" value="MORF/ORRM1/DAG-like_MORF"/>
</dbReference>
<name>A0A2R6QLP1_ACTCC</name>
<dbReference type="STRING" id="1590841.A0A2R6QLP1"/>
<feature type="domain" description="MORF/ORRM1/DAG-like MORF" evidence="2">
    <location>
        <begin position="85"/>
        <end position="117"/>
    </location>
</feature>
<organism evidence="3 4">
    <name type="scientific">Actinidia chinensis var. chinensis</name>
    <name type="common">Chinese soft-hair kiwi</name>
    <dbReference type="NCBI Taxonomy" id="1590841"/>
    <lineage>
        <taxon>Eukaryota</taxon>
        <taxon>Viridiplantae</taxon>
        <taxon>Streptophyta</taxon>
        <taxon>Embryophyta</taxon>
        <taxon>Tracheophyta</taxon>
        <taxon>Spermatophyta</taxon>
        <taxon>Magnoliopsida</taxon>
        <taxon>eudicotyledons</taxon>
        <taxon>Gunneridae</taxon>
        <taxon>Pentapetalae</taxon>
        <taxon>asterids</taxon>
        <taxon>Ericales</taxon>
        <taxon>Actinidiaceae</taxon>
        <taxon>Actinidia</taxon>
    </lineage>
</organism>
<dbReference type="Proteomes" id="UP000241394">
    <property type="component" value="Chromosome LG15"/>
</dbReference>
<sequence>TSLPSKTLITPIVYLKPNTTSLLTSASHLPFRPTTTVTRSWTRPHSNPTLRRNLIRAAVGGDYSGKRRSSSNEARETIMLPGCDYNRWLIVMEFPKDPAPTREQMIDTYLDTLTTVL</sequence>
<dbReference type="GO" id="GO:0016554">
    <property type="term" value="P:cytidine to uridine editing"/>
    <property type="evidence" value="ECO:0007669"/>
    <property type="project" value="InterPro"/>
</dbReference>
<evidence type="ECO:0000313" key="3">
    <source>
        <dbReference type="EMBL" id="PSS10322.1"/>
    </source>
</evidence>
<accession>A0A2R6QLP1</accession>
<gene>
    <name evidence="3" type="ORF">CEY00_Acc17415</name>
</gene>
<evidence type="ECO:0000313" key="4">
    <source>
        <dbReference type="Proteomes" id="UP000241394"/>
    </source>
</evidence>
<protein>
    <submittedName>
        <fullName evidence="3">DAG protein</fullName>
    </submittedName>
</protein>
<dbReference type="AlphaFoldDB" id="A0A2R6QLP1"/>
<dbReference type="GO" id="GO:0009507">
    <property type="term" value="C:chloroplast"/>
    <property type="evidence" value="ECO:0007669"/>
    <property type="project" value="TreeGrafter"/>
</dbReference>
<dbReference type="Pfam" id="PF21864">
    <property type="entry name" value="MORF_dom"/>
    <property type="match status" value="1"/>
</dbReference>
<dbReference type="EMBL" id="NKQK01000015">
    <property type="protein sequence ID" value="PSS10322.1"/>
    <property type="molecule type" value="Genomic_DNA"/>
</dbReference>
<feature type="non-terminal residue" evidence="3">
    <location>
        <position position="1"/>
    </location>
</feature>
<keyword evidence="4" id="KW-1185">Reference proteome</keyword>
<keyword evidence="1" id="KW-0809">Transit peptide</keyword>
<dbReference type="OrthoDB" id="1735903at2759"/>
<comment type="caution">
    <text evidence="3">The sequence shown here is derived from an EMBL/GenBank/DDBJ whole genome shotgun (WGS) entry which is preliminary data.</text>
</comment>
<dbReference type="InterPro" id="IPR039206">
    <property type="entry name" value="MORF/ORRM1/DAG-like"/>
</dbReference>
<dbReference type="PANTHER" id="PTHR31346:SF3">
    <property type="entry name" value="MULTIPLE ORGANELLAR RNA EDITING FACTOR 9, CHLOROPLASTIC"/>
    <property type="match status" value="1"/>
</dbReference>
<dbReference type="GO" id="GO:1900865">
    <property type="term" value="P:chloroplast RNA modification"/>
    <property type="evidence" value="ECO:0007669"/>
    <property type="project" value="TreeGrafter"/>
</dbReference>
<reference evidence="3 4" key="1">
    <citation type="submission" date="2017-07" db="EMBL/GenBank/DDBJ databases">
        <title>An improved, manually edited Actinidia chinensis var. chinensis (kiwifruit) genome highlights the challenges associated with draft genomes and gene prediction in plants.</title>
        <authorList>
            <person name="Pilkington S."/>
            <person name="Crowhurst R."/>
            <person name="Hilario E."/>
            <person name="Nardozza S."/>
            <person name="Fraser L."/>
            <person name="Peng Y."/>
            <person name="Gunaseelan K."/>
            <person name="Simpson R."/>
            <person name="Tahir J."/>
            <person name="Deroles S."/>
            <person name="Templeton K."/>
            <person name="Luo Z."/>
            <person name="Davy M."/>
            <person name="Cheng C."/>
            <person name="Mcneilage M."/>
            <person name="Scaglione D."/>
            <person name="Liu Y."/>
            <person name="Zhang Q."/>
            <person name="Datson P."/>
            <person name="De Silva N."/>
            <person name="Gardiner S."/>
            <person name="Bassett H."/>
            <person name="Chagne D."/>
            <person name="Mccallum J."/>
            <person name="Dzierzon H."/>
            <person name="Deng C."/>
            <person name="Wang Y.-Y."/>
            <person name="Barron N."/>
            <person name="Manako K."/>
            <person name="Bowen J."/>
            <person name="Foster T."/>
            <person name="Erridge Z."/>
            <person name="Tiffin H."/>
            <person name="Waite C."/>
            <person name="Davies K."/>
            <person name="Grierson E."/>
            <person name="Laing W."/>
            <person name="Kirk R."/>
            <person name="Chen X."/>
            <person name="Wood M."/>
            <person name="Montefiori M."/>
            <person name="Brummell D."/>
            <person name="Schwinn K."/>
            <person name="Catanach A."/>
            <person name="Fullerton C."/>
            <person name="Li D."/>
            <person name="Meiyalaghan S."/>
            <person name="Nieuwenhuizen N."/>
            <person name="Read N."/>
            <person name="Prakash R."/>
            <person name="Hunter D."/>
            <person name="Zhang H."/>
            <person name="Mckenzie M."/>
            <person name="Knabel M."/>
            <person name="Harris A."/>
            <person name="Allan A."/>
            <person name="Chen A."/>
            <person name="Janssen B."/>
            <person name="Plunkett B."/>
            <person name="Dwamena C."/>
            <person name="Voogd C."/>
            <person name="Leif D."/>
            <person name="Lafferty D."/>
            <person name="Souleyre E."/>
            <person name="Varkonyi-Gasic E."/>
            <person name="Gambi F."/>
            <person name="Hanley J."/>
            <person name="Yao J.-L."/>
            <person name="Cheung J."/>
            <person name="David K."/>
            <person name="Warren B."/>
            <person name="Marsh K."/>
            <person name="Snowden K."/>
            <person name="Lin-Wang K."/>
            <person name="Brian L."/>
            <person name="Martinez-Sanchez M."/>
            <person name="Wang M."/>
            <person name="Ileperuma N."/>
            <person name="Macnee N."/>
            <person name="Campin R."/>
            <person name="Mcatee P."/>
            <person name="Drummond R."/>
            <person name="Espley R."/>
            <person name="Ireland H."/>
            <person name="Wu R."/>
            <person name="Atkinson R."/>
            <person name="Karunairetnam S."/>
            <person name="Bulley S."/>
            <person name="Chunkath S."/>
            <person name="Hanley Z."/>
            <person name="Storey R."/>
            <person name="Thrimawithana A."/>
            <person name="Thomson S."/>
            <person name="David C."/>
            <person name="Testolin R."/>
        </authorList>
    </citation>
    <scope>NUCLEOTIDE SEQUENCE [LARGE SCALE GENOMIC DNA]</scope>
    <source>
        <strain evidence="4">cv. Red5</strain>
        <tissue evidence="3">Young leaf</tissue>
    </source>
</reference>
<reference evidence="4" key="2">
    <citation type="journal article" date="2018" name="BMC Genomics">
        <title>A manually annotated Actinidia chinensis var. chinensis (kiwifruit) genome highlights the challenges associated with draft genomes and gene prediction in plants.</title>
        <authorList>
            <person name="Pilkington S.M."/>
            <person name="Crowhurst R."/>
            <person name="Hilario E."/>
            <person name="Nardozza S."/>
            <person name="Fraser L."/>
            <person name="Peng Y."/>
            <person name="Gunaseelan K."/>
            <person name="Simpson R."/>
            <person name="Tahir J."/>
            <person name="Deroles S.C."/>
            <person name="Templeton K."/>
            <person name="Luo Z."/>
            <person name="Davy M."/>
            <person name="Cheng C."/>
            <person name="McNeilage M."/>
            <person name="Scaglione D."/>
            <person name="Liu Y."/>
            <person name="Zhang Q."/>
            <person name="Datson P."/>
            <person name="De Silva N."/>
            <person name="Gardiner S.E."/>
            <person name="Bassett H."/>
            <person name="Chagne D."/>
            <person name="McCallum J."/>
            <person name="Dzierzon H."/>
            <person name="Deng C."/>
            <person name="Wang Y.Y."/>
            <person name="Barron L."/>
            <person name="Manako K."/>
            <person name="Bowen J."/>
            <person name="Foster T.M."/>
            <person name="Erridge Z.A."/>
            <person name="Tiffin H."/>
            <person name="Waite C.N."/>
            <person name="Davies K.M."/>
            <person name="Grierson E.P."/>
            <person name="Laing W.A."/>
            <person name="Kirk R."/>
            <person name="Chen X."/>
            <person name="Wood M."/>
            <person name="Montefiori M."/>
            <person name="Brummell D.A."/>
            <person name="Schwinn K.E."/>
            <person name="Catanach A."/>
            <person name="Fullerton C."/>
            <person name="Li D."/>
            <person name="Meiyalaghan S."/>
            <person name="Nieuwenhuizen N."/>
            <person name="Read N."/>
            <person name="Prakash R."/>
            <person name="Hunter D."/>
            <person name="Zhang H."/>
            <person name="McKenzie M."/>
            <person name="Knabel M."/>
            <person name="Harris A."/>
            <person name="Allan A.C."/>
            <person name="Gleave A."/>
            <person name="Chen A."/>
            <person name="Janssen B.J."/>
            <person name="Plunkett B."/>
            <person name="Ampomah-Dwamena C."/>
            <person name="Voogd C."/>
            <person name="Leif D."/>
            <person name="Lafferty D."/>
            <person name="Souleyre E.J.F."/>
            <person name="Varkonyi-Gasic E."/>
            <person name="Gambi F."/>
            <person name="Hanley J."/>
            <person name="Yao J.L."/>
            <person name="Cheung J."/>
            <person name="David K.M."/>
            <person name="Warren B."/>
            <person name="Marsh K."/>
            <person name="Snowden K.C."/>
            <person name="Lin-Wang K."/>
            <person name="Brian L."/>
            <person name="Martinez-Sanchez M."/>
            <person name="Wang M."/>
            <person name="Ileperuma N."/>
            <person name="Macnee N."/>
            <person name="Campin R."/>
            <person name="McAtee P."/>
            <person name="Drummond R.S.M."/>
            <person name="Espley R.V."/>
            <person name="Ireland H.S."/>
            <person name="Wu R."/>
            <person name="Atkinson R.G."/>
            <person name="Karunairetnam S."/>
            <person name="Bulley S."/>
            <person name="Chunkath S."/>
            <person name="Hanley Z."/>
            <person name="Storey R."/>
            <person name="Thrimawithana A.H."/>
            <person name="Thomson S."/>
            <person name="David C."/>
            <person name="Testolin R."/>
            <person name="Huang H."/>
            <person name="Hellens R.P."/>
            <person name="Schaffer R.J."/>
        </authorList>
    </citation>
    <scope>NUCLEOTIDE SEQUENCE [LARGE SCALE GENOMIC DNA]</scope>
    <source>
        <strain evidence="4">cv. Red5</strain>
    </source>
</reference>
<dbReference type="PANTHER" id="PTHR31346">
    <property type="entry name" value="MULTIPLE ORGANELLAR RNA EDITING FACTOR 2, CHLOROPLASTIC-RELATED-RELATED"/>
    <property type="match status" value="1"/>
</dbReference>
<evidence type="ECO:0000259" key="2">
    <source>
        <dbReference type="Pfam" id="PF21864"/>
    </source>
</evidence>
<evidence type="ECO:0000256" key="1">
    <source>
        <dbReference type="ARBA" id="ARBA00022946"/>
    </source>
</evidence>
<dbReference type="Gramene" id="PSS10322">
    <property type="protein sequence ID" value="PSS10322"/>
    <property type="gene ID" value="CEY00_Acc17415"/>
</dbReference>
<proteinExistence type="predicted"/>
<dbReference type="InParanoid" id="A0A2R6QLP1"/>